<feature type="region of interest" description="Disordered" evidence="1">
    <location>
        <begin position="200"/>
        <end position="224"/>
    </location>
</feature>
<dbReference type="InterPro" id="IPR036116">
    <property type="entry name" value="FN3_sf"/>
</dbReference>
<keyword evidence="2" id="KW-1133">Transmembrane helix</keyword>
<name>A0A8W8KI34_MAGGI</name>
<protein>
    <submittedName>
        <fullName evidence="3">Uncharacterized protein</fullName>
    </submittedName>
</protein>
<keyword evidence="2" id="KW-0472">Membrane</keyword>
<keyword evidence="2" id="KW-0812">Transmembrane</keyword>
<dbReference type="EnsemblMetazoa" id="G23243.4">
    <property type="protein sequence ID" value="G23243.4:cds"/>
    <property type="gene ID" value="G23243"/>
</dbReference>
<accession>A0A8W8KI34</accession>
<evidence type="ECO:0000256" key="1">
    <source>
        <dbReference type="SAM" id="MobiDB-lite"/>
    </source>
</evidence>
<dbReference type="AlphaFoldDB" id="A0A8W8KI34"/>
<reference evidence="3" key="1">
    <citation type="submission" date="2022-08" db="UniProtKB">
        <authorList>
            <consortium name="EnsemblMetazoa"/>
        </authorList>
    </citation>
    <scope>IDENTIFICATION</scope>
    <source>
        <strain evidence="3">05x7-T-G4-1.051#20</strain>
    </source>
</reference>
<proteinExistence type="predicted"/>
<organism evidence="3 4">
    <name type="scientific">Magallana gigas</name>
    <name type="common">Pacific oyster</name>
    <name type="synonym">Crassostrea gigas</name>
    <dbReference type="NCBI Taxonomy" id="29159"/>
    <lineage>
        <taxon>Eukaryota</taxon>
        <taxon>Metazoa</taxon>
        <taxon>Spiralia</taxon>
        <taxon>Lophotrochozoa</taxon>
        <taxon>Mollusca</taxon>
        <taxon>Bivalvia</taxon>
        <taxon>Autobranchia</taxon>
        <taxon>Pteriomorphia</taxon>
        <taxon>Ostreida</taxon>
        <taxon>Ostreoidea</taxon>
        <taxon>Ostreidae</taxon>
        <taxon>Magallana</taxon>
    </lineage>
</organism>
<evidence type="ECO:0000313" key="3">
    <source>
        <dbReference type="EnsemblMetazoa" id="G23243.4:cds"/>
    </source>
</evidence>
<dbReference type="Gene3D" id="2.60.40.10">
    <property type="entry name" value="Immunoglobulins"/>
    <property type="match status" value="1"/>
</dbReference>
<keyword evidence="4" id="KW-1185">Reference proteome</keyword>
<sequence length="240" mass="27815">MLIWLCIVFASSANNIITGSGVVQNGAPFLEVNFANETNITFVTIPTTRIPEHQKLQVVWKNSSTTSIAISWKFILDPSIRNDTFDGSIVECFYKNGKYISDMLPPWVNTYVFHRLEVDTSYTICINAYERKTSGTIIYPTMQYSKCVILSTIPYVRRDSVVVLLCTMSYFLFLSLLGVSQWKHKVREIKERRQRYVIEDDNPDESMQPIHRQENGKRLRSNKPHSAIEETAYRVLRTER</sequence>
<evidence type="ECO:0000313" key="4">
    <source>
        <dbReference type="Proteomes" id="UP000005408"/>
    </source>
</evidence>
<dbReference type="InterPro" id="IPR013783">
    <property type="entry name" value="Ig-like_fold"/>
</dbReference>
<feature type="transmembrane region" description="Helical" evidence="2">
    <location>
        <begin position="161"/>
        <end position="182"/>
    </location>
</feature>
<dbReference type="SUPFAM" id="SSF49265">
    <property type="entry name" value="Fibronectin type III"/>
    <property type="match status" value="1"/>
</dbReference>
<dbReference type="Proteomes" id="UP000005408">
    <property type="component" value="Unassembled WGS sequence"/>
</dbReference>
<evidence type="ECO:0000256" key="2">
    <source>
        <dbReference type="SAM" id="Phobius"/>
    </source>
</evidence>